<evidence type="ECO:0000259" key="3">
    <source>
        <dbReference type="PROSITE" id="PS51087"/>
    </source>
</evidence>
<dbReference type="PANTHER" id="PTHR47463">
    <property type="entry name" value="F-BOX PROTEIN SKIP16"/>
    <property type="match status" value="1"/>
</dbReference>
<dbReference type="SUPFAM" id="SSF81383">
    <property type="entry name" value="F-box domain"/>
    <property type="match status" value="1"/>
</dbReference>
<dbReference type="InterPro" id="IPR007474">
    <property type="entry name" value="ApaG_domain"/>
</dbReference>
<dbReference type="PANTHER" id="PTHR47463:SF2">
    <property type="entry name" value="F-BOX PROTEIN SKIP16"/>
    <property type="match status" value="1"/>
</dbReference>
<dbReference type="InterPro" id="IPR001810">
    <property type="entry name" value="F-box_dom"/>
</dbReference>
<gene>
    <name evidence="4" type="ORF">LTRI10_LOCUS10369</name>
</gene>
<evidence type="ECO:0000313" key="5">
    <source>
        <dbReference type="Proteomes" id="UP001497516"/>
    </source>
</evidence>
<protein>
    <recommendedName>
        <fullName evidence="3">ApaG domain-containing protein</fullName>
    </recommendedName>
</protein>
<keyword evidence="5" id="KW-1185">Reference proteome</keyword>
<dbReference type="Pfam" id="PF04379">
    <property type="entry name" value="DUF525"/>
    <property type="match status" value="1"/>
</dbReference>
<dbReference type="InterPro" id="IPR036767">
    <property type="entry name" value="ApaG_sf"/>
</dbReference>
<keyword evidence="2" id="KW-0833">Ubl conjugation pathway</keyword>
<evidence type="ECO:0000256" key="2">
    <source>
        <dbReference type="ARBA" id="ARBA00022786"/>
    </source>
</evidence>
<dbReference type="InterPro" id="IPR036047">
    <property type="entry name" value="F-box-like_dom_sf"/>
</dbReference>
<dbReference type="SUPFAM" id="SSF110069">
    <property type="entry name" value="ApaG-like"/>
    <property type="match status" value="1"/>
</dbReference>
<dbReference type="PROSITE" id="PS51087">
    <property type="entry name" value="APAG"/>
    <property type="match status" value="1"/>
</dbReference>
<dbReference type="InterPro" id="IPR037883">
    <property type="entry name" value="Knr4/Smi1-like_sf"/>
</dbReference>
<feature type="domain" description="ApaG" evidence="3">
    <location>
        <begin position="292"/>
        <end position="433"/>
    </location>
</feature>
<evidence type="ECO:0000313" key="4">
    <source>
        <dbReference type="EMBL" id="CAL1365856.1"/>
    </source>
</evidence>
<dbReference type="EMBL" id="OZ034815">
    <property type="protein sequence ID" value="CAL1365856.1"/>
    <property type="molecule type" value="Genomic_DNA"/>
</dbReference>
<dbReference type="AlphaFoldDB" id="A0AAV2D5I5"/>
<evidence type="ECO:0000256" key="1">
    <source>
        <dbReference type="ARBA" id="ARBA00004906"/>
    </source>
</evidence>
<dbReference type="SUPFAM" id="SSF160631">
    <property type="entry name" value="SMI1/KNR4-like"/>
    <property type="match status" value="1"/>
</dbReference>
<organism evidence="4 5">
    <name type="scientific">Linum trigynum</name>
    <dbReference type="NCBI Taxonomy" id="586398"/>
    <lineage>
        <taxon>Eukaryota</taxon>
        <taxon>Viridiplantae</taxon>
        <taxon>Streptophyta</taxon>
        <taxon>Embryophyta</taxon>
        <taxon>Tracheophyta</taxon>
        <taxon>Spermatophyta</taxon>
        <taxon>Magnoliopsida</taxon>
        <taxon>eudicotyledons</taxon>
        <taxon>Gunneridae</taxon>
        <taxon>Pentapetalae</taxon>
        <taxon>rosids</taxon>
        <taxon>fabids</taxon>
        <taxon>Malpighiales</taxon>
        <taxon>Linaceae</taxon>
        <taxon>Linum</taxon>
    </lineage>
</organism>
<dbReference type="Gene3D" id="1.20.1280.50">
    <property type="match status" value="1"/>
</dbReference>
<dbReference type="Proteomes" id="UP001497516">
    <property type="component" value="Chromosome 2"/>
</dbReference>
<accession>A0AAV2D5I5</accession>
<sequence length="433" mass="48436">MGLESVGDLILNAIFTKLGAKDAAKVACVSKSFNVWASEDALWSKFCLEDLDLSAPVDSHGNTAPSFKAAYKLWYGAFGMYPWHLVQRVKRCLDRLKNWLMTNFPEAATTLRNGVSEAQIDEAEKILKVKLPVSTRILYRFCDGQDLQGKGFPTTQNGSQLGLIGGYLFYSHLVNVYLLPLHEVIMKTQHIIRDMGFSKQSKFVLVAASSTFIEKLFFLNCNNGQLYVGSRNLVTDGEMMPCVPEGLNKQDAMLLWLEEHARRLEQGVIQLREQGNVRSICQFPEAEPFCTTSVTNGVKVRASAVFVPELADLEDDSEKFWFSYSIRISLVPEGCFVSGVYFSSCQLHWRHWIIRANDRIISDVNGEGVIGKLPLLRPGEKEYVYESCTPLPTTSGSVEGYFTFVPGSVAKAKGGPFDVDVARFPLQVPDYLF</sequence>
<dbReference type="Gene3D" id="2.60.40.1470">
    <property type="entry name" value="ApaG domain"/>
    <property type="match status" value="1"/>
</dbReference>
<reference evidence="4 5" key="1">
    <citation type="submission" date="2024-04" db="EMBL/GenBank/DDBJ databases">
        <authorList>
            <person name="Fracassetti M."/>
        </authorList>
    </citation>
    <scope>NUCLEOTIDE SEQUENCE [LARGE SCALE GENOMIC DNA]</scope>
</reference>
<proteinExistence type="predicted"/>
<comment type="pathway">
    <text evidence="1">Protein modification; protein ubiquitination.</text>
</comment>
<name>A0AAV2D5I5_9ROSI</name>
<dbReference type="Pfam" id="PF12937">
    <property type="entry name" value="F-box-like"/>
    <property type="match status" value="1"/>
</dbReference>